<dbReference type="SUPFAM" id="SSF50494">
    <property type="entry name" value="Trypsin-like serine proteases"/>
    <property type="match status" value="1"/>
</dbReference>
<dbReference type="InterPro" id="IPR009003">
    <property type="entry name" value="Peptidase_S1_PA"/>
</dbReference>
<dbReference type="PANTHER" id="PTHR24260:SF136">
    <property type="entry name" value="GH08193P-RELATED"/>
    <property type="match status" value="1"/>
</dbReference>
<feature type="compositionally biased region" description="Low complexity" evidence="1">
    <location>
        <begin position="79"/>
        <end position="90"/>
    </location>
</feature>
<dbReference type="OrthoDB" id="6380398at2759"/>
<dbReference type="Pfam" id="PF00089">
    <property type="entry name" value="Trypsin"/>
    <property type="match status" value="1"/>
</dbReference>
<proteinExistence type="predicted"/>
<feature type="region of interest" description="Disordered" evidence="1">
    <location>
        <begin position="76"/>
        <end position="102"/>
    </location>
</feature>
<dbReference type="InterPro" id="IPR051333">
    <property type="entry name" value="CLIP_Serine_Protease"/>
</dbReference>
<dbReference type="Proteomes" id="UP000000305">
    <property type="component" value="Unassembled WGS sequence"/>
</dbReference>
<reference evidence="3 4" key="1">
    <citation type="journal article" date="2011" name="Science">
        <title>The ecoresponsive genome of Daphnia pulex.</title>
        <authorList>
            <person name="Colbourne J.K."/>
            <person name="Pfrender M.E."/>
            <person name="Gilbert D."/>
            <person name="Thomas W.K."/>
            <person name="Tucker A."/>
            <person name="Oakley T.H."/>
            <person name="Tokishita S."/>
            <person name="Aerts A."/>
            <person name="Arnold G.J."/>
            <person name="Basu M.K."/>
            <person name="Bauer D.J."/>
            <person name="Caceres C.E."/>
            <person name="Carmel L."/>
            <person name="Casola C."/>
            <person name="Choi J.H."/>
            <person name="Detter J.C."/>
            <person name="Dong Q."/>
            <person name="Dusheyko S."/>
            <person name="Eads B.D."/>
            <person name="Frohlich T."/>
            <person name="Geiler-Samerotte K.A."/>
            <person name="Gerlach D."/>
            <person name="Hatcher P."/>
            <person name="Jogdeo S."/>
            <person name="Krijgsveld J."/>
            <person name="Kriventseva E.V."/>
            <person name="Kultz D."/>
            <person name="Laforsch C."/>
            <person name="Lindquist E."/>
            <person name="Lopez J."/>
            <person name="Manak J.R."/>
            <person name="Muller J."/>
            <person name="Pangilinan J."/>
            <person name="Patwardhan R.P."/>
            <person name="Pitluck S."/>
            <person name="Pritham E.J."/>
            <person name="Rechtsteiner A."/>
            <person name="Rho M."/>
            <person name="Rogozin I.B."/>
            <person name="Sakarya O."/>
            <person name="Salamov A."/>
            <person name="Schaack S."/>
            <person name="Shapiro H."/>
            <person name="Shiga Y."/>
            <person name="Skalitzky C."/>
            <person name="Smith Z."/>
            <person name="Souvorov A."/>
            <person name="Sung W."/>
            <person name="Tang Z."/>
            <person name="Tsuchiya D."/>
            <person name="Tu H."/>
            <person name="Vos H."/>
            <person name="Wang M."/>
            <person name="Wolf Y.I."/>
            <person name="Yamagata H."/>
            <person name="Yamada T."/>
            <person name="Ye Y."/>
            <person name="Shaw J.R."/>
            <person name="Andrews J."/>
            <person name="Crease T.J."/>
            <person name="Tang H."/>
            <person name="Lucas S.M."/>
            <person name="Robertson H.M."/>
            <person name="Bork P."/>
            <person name="Koonin E.V."/>
            <person name="Zdobnov E.M."/>
            <person name="Grigoriev I.V."/>
            <person name="Lynch M."/>
            <person name="Boore J.L."/>
        </authorList>
    </citation>
    <scope>NUCLEOTIDE SEQUENCE [LARGE SCALE GENOMIC DNA]</scope>
</reference>
<dbReference type="PANTHER" id="PTHR24260">
    <property type="match status" value="1"/>
</dbReference>
<dbReference type="KEGG" id="dpx:DAPPUDRAFT_246537"/>
<dbReference type="GO" id="GO:0005615">
    <property type="term" value="C:extracellular space"/>
    <property type="evidence" value="ECO:0000318"/>
    <property type="project" value="GO_Central"/>
</dbReference>
<dbReference type="eggNOG" id="KOG3627">
    <property type="taxonomic scope" value="Eukaryota"/>
</dbReference>
<dbReference type="PROSITE" id="PS50240">
    <property type="entry name" value="TRYPSIN_DOM"/>
    <property type="match status" value="1"/>
</dbReference>
<gene>
    <name evidence="3" type="ORF">DAPPUDRAFT_246537</name>
</gene>
<dbReference type="InParanoid" id="E9GQS7"/>
<keyword evidence="4" id="KW-1185">Reference proteome</keyword>
<dbReference type="GO" id="GO:0045087">
    <property type="term" value="P:innate immune response"/>
    <property type="evidence" value="ECO:0000318"/>
    <property type="project" value="GO_Central"/>
</dbReference>
<accession>E9GQS7</accession>
<evidence type="ECO:0000256" key="1">
    <source>
        <dbReference type="SAM" id="MobiDB-lite"/>
    </source>
</evidence>
<evidence type="ECO:0000313" key="3">
    <source>
        <dbReference type="EMBL" id="EFX78168.1"/>
    </source>
</evidence>
<dbReference type="SMART" id="SM00020">
    <property type="entry name" value="Tryp_SPc"/>
    <property type="match status" value="1"/>
</dbReference>
<dbReference type="HOGENOM" id="CLU_1012873_0_0_1"/>
<organism evidence="3 4">
    <name type="scientific">Daphnia pulex</name>
    <name type="common">Water flea</name>
    <dbReference type="NCBI Taxonomy" id="6669"/>
    <lineage>
        <taxon>Eukaryota</taxon>
        <taxon>Metazoa</taxon>
        <taxon>Ecdysozoa</taxon>
        <taxon>Arthropoda</taxon>
        <taxon>Crustacea</taxon>
        <taxon>Branchiopoda</taxon>
        <taxon>Diplostraca</taxon>
        <taxon>Cladocera</taxon>
        <taxon>Anomopoda</taxon>
        <taxon>Daphniidae</taxon>
        <taxon>Daphnia</taxon>
    </lineage>
</organism>
<evidence type="ECO:0000313" key="4">
    <source>
        <dbReference type="Proteomes" id="UP000000305"/>
    </source>
</evidence>
<feature type="domain" description="Peptidase S1" evidence="2">
    <location>
        <begin position="133"/>
        <end position="275"/>
    </location>
</feature>
<dbReference type="PhylomeDB" id="E9GQS7"/>
<dbReference type="Gene3D" id="2.40.10.10">
    <property type="entry name" value="Trypsin-like serine proteases"/>
    <property type="match status" value="1"/>
</dbReference>
<dbReference type="InterPro" id="IPR043504">
    <property type="entry name" value="Peptidase_S1_PA_chymotrypsin"/>
</dbReference>
<dbReference type="GO" id="GO:0006508">
    <property type="term" value="P:proteolysis"/>
    <property type="evidence" value="ECO:0007669"/>
    <property type="project" value="InterPro"/>
</dbReference>
<dbReference type="AlphaFoldDB" id="E9GQS7"/>
<evidence type="ECO:0000259" key="2">
    <source>
        <dbReference type="PROSITE" id="PS50240"/>
    </source>
</evidence>
<name>E9GQS7_DAPPU</name>
<dbReference type="EMBL" id="GL732558">
    <property type="protein sequence ID" value="EFX78168.1"/>
    <property type="molecule type" value="Genomic_DNA"/>
</dbReference>
<sequence length="275" mass="29934">MFGCDYSLSTFVMHVQLIWLNSEMNRHLIDYDAERLLFSELIKSKVHFRSENVYGKIALQIDVPDAQMASPNMRPVVPPTTTTTTTPAPAIQTDQIPRSSSPPVHLSPIMLIGEPCSGVLISDTKVLLAIPANDIAIVTLDAPVIFSKTVGPVCLPPASTDPDQYSDLDAVALGWGTAELGYPSATLQQATVGMLPKYLCREEDYFGKYISELNICVKSNDEENLQCCDLGGPVVVQTSPGIWTVIGINSFARDCGGGGLKTRVSAFRTWIDRNI</sequence>
<feature type="compositionally biased region" description="Polar residues" evidence="1">
    <location>
        <begin position="92"/>
        <end position="102"/>
    </location>
</feature>
<protein>
    <recommendedName>
        <fullName evidence="2">Peptidase S1 domain-containing protein</fullName>
    </recommendedName>
</protein>
<dbReference type="GO" id="GO:0004252">
    <property type="term" value="F:serine-type endopeptidase activity"/>
    <property type="evidence" value="ECO:0007669"/>
    <property type="project" value="InterPro"/>
</dbReference>
<dbReference type="InterPro" id="IPR001254">
    <property type="entry name" value="Trypsin_dom"/>
</dbReference>